<keyword evidence="3" id="KW-1185">Reference proteome</keyword>
<proteinExistence type="predicted"/>
<keyword evidence="1" id="KW-0732">Signal</keyword>
<feature type="chain" id="PRO_5032528216" description="TIGR02301 family protein" evidence="1">
    <location>
        <begin position="24"/>
        <end position="213"/>
    </location>
</feature>
<dbReference type="RefSeq" id="WP_185800643.1">
    <property type="nucleotide sequence ID" value="NZ_JACJVJ010000001.1"/>
</dbReference>
<protein>
    <recommendedName>
        <fullName evidence="4">TIGR02301 family protein</fullName>
    </recommendedName>
</protein>
<feature type="signal peptide" evidence="1">
    <location>
        <begin position="1"/>
        <end position="23"/>
    </location>
</feature>
<comment type="caution">
    <text evidence="2">The sequence shown here is derived from an EMBL/GenBank/DDBJ whole genome shotgun (WGS) entry which is preliminary data.</text>
</comment>
<reference evidence="2 3" key="1">
    <citation type="submission" date="2020-08" db="EMBL/GenBank/DDBJ databases">
        <title>Draft genome sequence of Parasphingopyxis sp. GrpM-11.</title>
        <authorList>
            <person name="Oh J."/>
            <person name="Roh D.-H."/>
        </authorList>
    </citation>
    <scope>NUCLEOTIDE SEQUENCE [LARGE SCALE GENOMIC DNA]</scope>
    <source>
        <strain evidence="2 3">GrpM-11</strain>
    </source>
</reference>
<accession>A0A842I0Z4</accession>
<name>A0A842I0Z4_9SPHN</name>
<dbReference type="EMBL" id="JACJVJ010000001">
    <property type="protein sequence ID" value="MBC2777434.1"/>
    <property type="molecule type" value="Genomic_DNA"/>
</dbReference>
<evidence type="ECO:0000313" key="2">
    <source>
        <dbReference type="EMBL" id="MBC2777434.1"/>
    </source>
</evidence>
<evidence type="ECO:0000256" key="1">
    <source>
        <dbReference type="SAM" id="SignalP"/>
    </source>
</evidence>
<organism evidence="2 3">
    <name type="scientific">Parasphingopyxis marina</name>
    <dbReference type="NCBI Taxonomy" id="2761622"/>
    <lineage>
        <taxon>Bacteria</taxon>
        <taxon>Pseudomonadati</taxon>
        <taxon>Pseudomonadota</taxon>
        <taxon>Alphaproteobacteria</taxon>
        <taxon>Sphingomonadales</taxon>
        <taxon>Sphingomonadaceae</taxon>
        <taxon>Parasphingopyxis</taxon>
    </lineage>
</organism>
<sequence>MGKFGKFLAVTAALFGVAAPASAQILFYPPDLESAPVNGDEQGLFVPQMVGGTPEDIRANLIWNLRSSLNVAALNCQFWPSVMSVDNYNAILTHHADELNAAYEGLKSYFRRTAGRQWQSTMDEYTTTMYQSYVRVGSQRTFCTTAAQAARDALAQPKGQLYLAAQNNMRAMRSSLISYSDATMPYHEPVPLPAIPRLDNACWRGDSYDTRRC</sequence>
<dbReference type="AlphaFoldDB" id="A0A842I0Z4"/>
<dbReference type="Proteomes" id="UP000564378">
    <property type="component" value="Unassembled WGS sequence"/>
</dbReference>
<evidence type="ECO:0008006" key="4">
    <source>
        <dbReference type="Google" id="ProtNLM"/>
    </source>
</evidence>
<gene>
    <name evidence="2" type="ORF">H6P80_07345</name>
</gene>
<evidence type="ECO:0000313" key="3">
    <source>
        <dbReference type="Proteomes" id="UP000564378"/>
    </source>
</evidence>